<dbReference type="GeneID" id="59330831"/>
<dbReference type="AlphaFoldDB" id="A0A8H6CDP0"/>
<name>A0A8H6CDP0_9LECA</name>
<dbReference type="InterPro" id="IPR036389">
    <property type="entry name" value="RNase_III_sf"/>
</dbReference>
<dbReference type="GO" id="GO:0004525">
    <property type="term" value="F:ribonuclease III activity"/>
    <property type="evidence" value="ECO:0007669"/>
    <property type="project" value="InterPro"/>
</dbReference>
<organism evidence="1 2">
    <name type="scientific">Letharia lupina</name>
    <dbReference type="NCBI Taxonomy" id="560253"/>
    <lineage>
        <taxon>Eukaryota</taxon>
        <taxon>Fungi</taxon>
        <taxon>Dikarya</taxon>
        <taxon>Ascomycota</taxon>
        <taxon>Pezizomycotina</taxon>
        <taxon>Lecanoromycetes</taxon>
        <taxon>OSLEUM clade</taxon>
        <taxon>Lecanoromycetidae</taxon>
        <taxon>Lecanorales</taxon>
        <taxon>Lecanorineae</taxon>
        <taxon>Parmeliaceae</taxon>
        <taxon>Letharia</taxon>
    </lineage>
</organism>
<comment type="caution">
    <text evidence="1">The sequence shown here is derived from an EMBL/GenBank/DDBJ whole genome shotgun (WGS) entry which is preliminary data.</text>
</comment>
<dbReference type="EMBL" id="JACCJB010000014">
    <property type="protein sequence ID" value="KAF6221562.1"/>
    <property type="molecule type" value="Genomic_DNA"/>
</dbReference>
<gene>
    <name evidence="1" type="ORF">HO133_002418</name>
</gene>
<protein>
    <recommendedName>
        <fullName evidence="3">RNase III domain-containing protein</fullName>
    </recommendedName>
</protein>
<dbReference type="GO" id="GO:0006396">
    <property type="term" value="P:RNA processing"/>
    <property type="evidence" value="ECO:0007669"/>
    <property type="project" value="InterPro"/>
</dbReference>
<evidence type="ECO:0000313" key="2">
    <source>
        <dbReference type="Proteomes" id="UP000593566"/>
    </source>
</evidence>
<dbReference type="Gene3D" id="1.10.1520.10">
    <property type="entry name" value="Ribonuclease III domain"/>
    <property type="match status" value="1"/>
</dbReference>
<keyword evidence="2" id="KW-1185">Reference proteome</keyword>
<dbReference type="Proteomes" id="UP000593566">
    <property type="component" value="Unassembled WGS sequence"/>
</dbReference>
<dbReference type="SUPFAM" id="SSF69065">
    <property type="entry name" value="RNase III domain-like"/>
    <property type="match status" value="1"/>
</dbReference>
<reference evidence="1 2" key="1">
    <citation type="journal article" date="2020" name="Genomics">
        <title>Complete, high-quality genomes from long-read metagenomic sequencing of two wolf lichen thalli reveals enigmatic genome architecture.</title>
        <authorList>
            <person name="McKenzie S.K."/>
            <person name="Walston R.F."/>
            <person name="Allen J.L."/>
        </authorList>
    </citation>
    <scope>NUCLEOTIDE SEQUENCE [LARGE SCALE GENOMIC DNA]</scope>
    <source>
        <strain evidence="1">WasteWater1</strain>
    </source>
</reference>
<evidence type="ECO:0008006" key="3">
    <source>
        <dbReference type="Google" id="ProtNLM"/>
    </source>
</evidence>
<accession>A0A8H6CDP0</accession>
<evidence type="ECO:0000313" key="1">
    <source>
        <dbReference type="EMBL" id="KAF6221562.1"/>
    </source>
</evidence>
<sequence>MTEPTRPPAPGSPDPKMEKVLAIIEPTLGHFFHRPIYLRQALQTPGSPIHDHALNVVETTDARSVEEGNKRLAVVGNAALELTVADFFFARGAEWREIATESKAVATDASVLQLGHMMELGPVFDGPDAPTHLARTVRAVLGAVFCDGGVVGLRGVLARFRMFDGETERAVAGAGVGAGAA</sequence>
<dbReference type="RefSeq" id="XP_037150997.1">
    <property type="nucleotide sequence ID" value="XM_037293344.1"/>
</dbReference>
<proteinExistence type="predicted"/>